<evidence type="ECO:0000313" key="2">
    <source>
        <dbReference type="Proteomes" id="UP000188388"/>
    </source>
</evidence>
<dbReference type="InterPro" id="IPR018727">
    <property type="entry name" value="DUF2267"/>
</dbReference>
<organism evidence="1 2">
    <name type="scientific">Mesorhizobium prunaredense</name>
    <dbReference type="NCBI Taxonomy" id="1631249"/>
    <lineage>
        <taxon>Bacteria</taxon>
        <taxon>Pseudomonadati</taxon>
        <taxon>Pseudomonadota</taxon>
        <taxon>Alphaproteobacteria</taxon>
        <taxon>Hyphomicrobiales</taxon>
        <taxon>Phyllobacteriaceae</taxon>
        <taxon>Mesorhizobium</taxon>
    </lineage>
</organism>
<dbReference type="STRING" id="1631249.BQ8794_240239"/>
<dbReference type="AlphaFoldDB" id="A0A1R3V873"/>
<evidence type="ECO:0008006" key="3">
    <source>
        <dbReference type="Google" id="ProtNLM"/>
    </source>
</evidence>
<dbReference type="Pfam" id="PF10025">
    <property type="entry name" value="DUF2267"/>
    <property type="match status" value="1"/>
</dbReference>
<dbReference type="EMBL" id="FTPD01000017">
    <property type="protein sequence ID" value="SIT56032.1"/>
    <property type="molecule type" value="Genomic_DNA"/>
</dbReference>
<accession>A0A1R3V873</accession>
<dbReference type="InterPro" id="IPR038282">
    <property type="entry name" value="DUF2267_sf"/>
</dbReference>
<name>A0A1R3V873_9HYPH</name>
<evidence type="ECO:0000313" key="1">
    <source>
        <dbReference type="EMBL" id="SIT56032.1"/>
    </source>
</evidence>
<proteinExistence type="predicted"/>
<dbReference type="RefSeq" id="WP_244554977.1">
    <property type="nucleotide sequence ID" value="NZ_FTPD01000017.1"/>
</dbReference>
<protein>
    <recommendedName>
        <fullName evidence="3">DUF2267 domain-containing protein</fullName>
    </recommendedName>
</protein>
<dbReference type="Gene3D" id="1.10.490.110">
    <property type="entry name" value="Uncharacterized conserved protein DUF2267"/>
    <property type="match status" value="1"/>
</dbReference>
<keyword evidence="2" id="KW-1185">Reference proteome</keyword>
<dbReference type="Proteomes" id="UP000188388">
    <property type="component" value="Unassembled WGS sequence"/>
</dbReference>
<reference evidence="2" key="1">
    <citation type="submission" date="2017-01" db="EMBL/GenBank/DDBJ databases">
        <authorList>
            <person name="Brunel B."/>
        </authorList>
    </citation>
    <scope>NUCLEOTIDE SEQUENCE [LARGE SCALE GENOMIC DNA]</scope>
</reference>
<sequence>MILNVEDSETIMYVSRDLNYSLQATQDWISDLAWRLQWHDRERVFRALIATLHALRDCLDRDEAVYMGAQLPAVLRGFYYEGWHPGRCAIARNRNSFLDRIHDGVQRDPAVEPEEVARSVLGQLADRLSAAEIEEAKAATPRVLHDLWPT</sequence>
<gene>
    <name evidence="1" type="ORF">BQ8794_240239</name>
</gene>